<dbReference type="AlphaFoldDB" id="U2FGJ5"/>
<evidence type="ECO:0000256" key="1">
    <source>
        <dbReference type="SAM" id="MobiDB-lite"/>
    </source>
</evidence>
<dbReference type="EMBL" id="AFNT02000003">
    <property type="protein sequence ID" value="ERJ07354.1"/>
    <property type="molecule type" value="Genomic_DNA"/>
</dbReference>
<organism evidence="2 3">
    <name type="scientific">Halorhabdus tiamatea SARL4B</name>
    <dbReference type="NCBI Taxonomy" id="1033806"/>
    <lineage>
        <taxon>Archaea</taxon>
        <taxon>Methanobacteriati</taxon>
        <taxon>Methanobacteriota</taxon>
        <taxon>Stenosarchaea group</taxon>
        <taxon>Halobacteria</taxon>
        <taxon>Halobacteriales</taxon>
        <taxon>Haloarculaceae</taxon>
        <taxon>Halorhabdus</taxon>
    </lineage>
</organism>
<proteinExistence type="predicted"/>
<reference evidence="2 3" key="2">
    <citation type="journal article" date="2013" name="PLoS ONE">
        <title>INDIGO - INtegrated Data Warehouse of MIcrobial GenOmes with Examples from the Red Sea Extremophiles.</title>
        <authorList>
            <person name="Alam I."/>
            <person name="Antunes A."/>
            <person name="Kamau A.A."/>
            <person name="Ba Alawi W."/>
            <person name="Kalkatawi M."/>
            <person name="Stingl U."/>
            <person name="Bajic V.B."/>
        </authorList>
    </citation>
    <scope>NUCLEOTIDE SEQUENCE [LARGE SCALE GENOMIC DNA]</scope>
    <source>
        <strain evidence="2 3">SARL4B</strain>
    </source>
</reference>
<dbReference type="Proteomes" id="UP000003861">
    <property type="component" value="Unassembled WGS sequence"/>
</dbReference>
<evidence type="ECO:0000313" key="2">
    <source>
        <dbReference type="EMBL" id="ERJ07354.1"/>
    </source>
</evidence>
<protein>
    <submittedName>
        <fullName evidence="2">Uncharacterized protein</fullName>
    </submittedName>
</protein>
<comment type="caution">
    <text evidence="2">The sequence shown here is derived from an EMBL/GenBank/DDBJ whole genome shotgun (WGS) entry which is preliminary data.</text>
</comment>
<gene>
    <name evidence="2" type="ORF">HLRTI_000395</name>
</gene>
<reference evidence="2 3" key="1">
    <citation type="journal article" date="2011" name="J. Bacteriol.">
        <title>Genome sequence of Halorhabdus tiamatea, the first archaeon isolated from a deep-sea anoxic brine lake.</title>
        <authorList>
            <person name="Antunes A."/>
            <person name="Alam I."/>
            <person name="Bajic V.B."/>
            <person name="Stingl U."/>
        </authorList>
    </citation>
    <scope>NUCLEOTIDE SEQUENCE [LARGE SCALE GENOMIC DNA]</scope>
    <source>
        <strain evidence="2 3">SARL4B</strain>
    </source>
</reference>
<evidence type="ECO:0000313" key="3">
    <source>
        <dbReference type="Proteomes" id="UP000003861"/>
    </source>
</evidence>
<name>U2FGJ5_9EURY</name>
<accession>U2FGJ5</accession>
<feature type="region of interest" description="Disordered" evidence="1">
    <location>
        <begin position="1"/>
        <end position="32"/>
    </location>
</feature>
<feature type="compositionally biased region" description="Basic and acidic residues" evidence="1">
    <location>
        <begin position="1"/>
        <end position="11"/>
    </location>
</feature>
<sequence>MSTERKERSTKDFSSQQGRTHNRTHQQASEETVFNISSEKSWTVVNVIGADDLGYRGIHEVENHLDGIDRRGQWQVIHKPTEDVVGSIIRDTSKFSEMDTREFHRELQDELVDAFGQTDVIRYSMDGNTVKAQRITYLSKEKSVEGESWEGIRVTSGPGNLDAWLAVAPQDKRQITTKEAEPFLEKIAEDTGIKPHWWDDNAGDLTVGDYPNALDREIIDV</sequence>
<feature type="compositionally biased region" description="Polar residues" evidence="1">
    <location>
        <begin position="12"/>
        <end position="32"/>
    </location>
</feature>